<sequence length="766" mass="84463">MGNCFTNTATQNIVLQITPPPPPADGEHGKPAEPKPSGRPPLLPNPLPGSTPACGVVGWSMLDVWSLYILERELWSGQFWTAYLCTERATGLKYVCKSASKLPGAYVVGYMRREAAILQRLSGQPNVAKFRAAFEDANSVHLVMEFCSGGELFDRVTAKGSYPERQAAAVCRDVLTVVHVCHSMGVMHRDLRPENFRLASSAQGAPLKATDFGLSVFIEEGKVYKDIVGSAYYVAPEVLHGNYGREIDVWSAGVILYILLCGWPPFWAETEKGILDAILAGQVDLHSSPWPTISESAKDLTRQMLNRDPHKRITAAQALEHPWLKEGDGSSDKPTDSAVLLGMNQLKETNKLKRQPLKETAEDLPPEEAKGLKQMMFDNMDTDKSGTITPEELKISLTKLGSKIGKPEVQKLMEATVEDLPPEETNGLKQMMFDNIDIDKSGTITPEEPKISLTKLGSKIGEAEVQKLTEAETAEDLPPEEAKGLKQMMFDNMDTDKSGTITPEELKISLTKLGSKIGEAEVQQLTEAVGVEKSGSINDTEFLPAMVNKHKVEKEEDLSAASQYIDKENNGEHGEKYASRVSKRRKSSGQKNDKKESEQELNKPVSDNVVMIEVPSSQAELDKKLEEDLRKKMLSEKLDGGSGVDSSGNDEQHVQQNSMQEIDFGVGNTEREANNYIYQDKNHVEVEDVIDDKHTQQIQGMNQHTVIDTNESSSGTSTGGRDREEVNSTQGIARIDKENFVYEATRKSGRTDIHISEDDGQVSGKD</sequence>
<proteinExistence type="predicted"/>
<name>A0ACD5VAQ4_AVESA</name>
<evidence type="ECO:0000313" key="2">
    <source>
        <dbReference type="Proteomes" id="UP001732700"/>
    </source>
</evidence>
<reference evidence="1" key="2">
    <citation type="submission" date="2025-09" db="UniProtKB">
        <authorList>
            <consortium name="EnsemblPlants"/>
        </authorList>
    </citation>
    <scope>IDENTIFICATION</scope>
</reference>
<evidence type="ECO:0000313" key="1">
    <source>
        <dbReference type="EnsemblPlants" id="AVESA.00010b.r2.2DG0400250.1.CDS"/>
    </source>
</evidence>
<dbReference type="Proteomes" id="UP001732700">
    <property type="component" value="Chromosome 2D"/>
</dbReference>
<accession>A0ACD5VAQ4</accession>
<dbReference type="EnsemblPlants" id="AVESA.00010b.r2.2DG0400250.1">
    <property type="protein sequence ID" value="AVESA.00010b.r2.2DG0400250.1.CDS"/>
    <property type="gene ID" value="AVESA.00010b.r2.2DG0400250"/>
</dbReference>
<keyword evidence="2" id="KW-1185">Reference proteome</keyword>
<reference evidence="1" key="1">
    <citation type="submission" date="2021-05" db="EMBL/GenBank/DDBJ databases">
        <authorList>
            <person name="Scholz U."/>
            <person name="Mascher M."/>
            <person name="Fiebig A."/>
        </authorList>
    </citation>
    <scope>NUCLEOTIDE SEQUENCE [LARGE SCALE GENOMIC DNA]</scope>
</reference>
<organism evidence="1 2">
    <name type="scientific">Avena sativa</name>
    <name type="common">Oat</name>
    <dbReference type="NCBI Taxonomy" id="4498"/>
    <lineage>
        <taxon>Eukaryota</taxon>
        <taxon>Viridiplantae</taxon>
        <taxon>Streptophyta</taxon>
        <taxon>Embryophyta</taxon>
        <taxon>Tracheophyta</taxon>
        <taxon>Spermatophyta</taxon>
        <taxon>Magnoliopsida</taxon>
        <taxon>Liliopsida</taxon>
        <taxon>Poales</taxon>
        <taxon>Poaceae</taxon>
        <taxon>BOP clade</taxon>
        <taxon>Pooideae</taxon>
        <taxon>Poodae</taxon>
        <taxon>Poeae</taxon>
        <taxon>Poeae Chloroplast Group 1 (Aveneae type)</taxon>
        <taxon>Aveninae</taxon>
        <taxon>Avena</taxon>
    </lineage>
</organism>
<protein>
    <submittedName>
        <fullName evidence="1">Uncharacterized protein</fullName>
    </submittedName>
</protein>